<comment type="similarity">
    <text evidence="1">Belongs to the alkB family.</text>
</comment>
<dbReference type="InterPro" id="IPR005123">
    <property type="entry name" value="Oxoglu/Fe-dep_dioxygenase_dom"/>
</dbReference>
<evidence type="ECO:0000313" key="3">
    <source>
        <dbReference type="EMBL" id="KAE9585667.1"/>
    </source>
</evidence>
<organism evidence="3 4">
    <name type="scientific">Lupinus albus</name>
    <name type="common">White lupine</name>
    <name type="synonym">Lupinus termis</name>
    <dbReference type="NCBI Taxonomy" id="3870"/>
    <lineage>
        <taxon>Eukaryota</taxon>
        <taxon>Viridiplantae</taxon>
        <taxon>Streptophyta</taxon>
        <taxon>Embryophyta</taxon>
        <taxon>Tracheophyta</taxon>
        <taxon>Spermatophyta</taxon>
        <taxon>Magnoliopsida</taxon>
        <taxon>eudicotyledons</taxon>
        <taxon>Gunneridae</taxon>
        <taxon>Pentapetalae</taxon>
        <taxon>rosids</taxon>
        <taxon>fabids</taxon>
        <taxon>Fabales</taxon>
        <taxon>Fabaceae</taxon>
        <taxon>Papilionoideae</taxon>
        <taxon>50 kb inversion clade</taxon>
        <taxon>genistoids sensu lato</taxon>
        <taxon>core genistoids</taxon>
        <taxon>Genisteae</taxon>
        <taxon>Lupinus</taxon>
    </lineage>
</organism>
<name>A0A6A4NG68_LUPAL</name>
<dbReference type="PANTHER" id="PTHR31447:SF5">
    <property type="entry name" value="FE2OG DIOXYGENASE DOMAIN-CONTAINING PROTEIN"/>
    <property type="match status" value="1"/>
</dbReference>
<dbReference type="AlphaFoldDB" id="A0A6A4NG68"/>
<dbReference type="GO" id="GO:0003729">
    <property type="term" value="F:mRNA binding"/>
    <property type="evidence" value="ECO:0007669"/>
    <property type="project" value="InterPro"/>
</dbReference>
<keyword evidence="4" id="KW-1185">Reference proteome</keyword>
<dbReference type="PANTHER" id="PTHR31447">
    <property type="entry name" value="HYDROXYPROLINE-RICH GLYCOPROTEIN FAMILY PROTEIN-RELATED"/>
    <property type="match status" value="1"/>
</dbReference>
<keyword evidence="3" id="KW-0560">Oxidoreductase</keyword>
<evidence type="ECO:0000259" key="2">
    <source>
        <dbReference type="PROSITE" id="PS51471"/>
    </source>
</evidence>
<dbReference type="OrthoDB" id="271595at2759"/>
<evidence type="ECO:0000313" key="4">
    <source>
        <dbReference type="Proteomes" id="UP000447434"/>
    </source>
</evidence>
<accession>A0A6A4NG68</accession>
<dbReference type="Gene3D" id="2.60.120.590">
    <property type="entry name" value="Alpha-ketoglutarate-dependent dioxygenase AlkB-like"/>
    <property type="match status" value="1"/>
</dbReference>
<evidence type="ECO:0000256" key="1">
    <source>
        <dbReference type="ARBA" id="ARBA00007879"/>
    </source>
</evidence>
<gene>
    <name evidence="3" type="ORF">Lalb_Chr24g0393721</name>
</gene>
<reference evidence="4" key="1">
    <citation type="journal article" date="2020" name="Nat. Commun.">
        <title>Genome sequence of the cluster root forming white lupin.</title>
        <authorList>
            <person name="Hufnagel B."/>
            <person name="Marques A."/>
            <person name="Soriano A."/>
            <person name="Marques L."/>
            <person name="Divol F."/>
            <person name="Doumas P."/>
            <person name="Sallet E."/>
            <person name="Mancinotti D."/>
            <person name="Carrere S."/>
            <person name="Marande W."/>
            <person name="Arribat S."/>
            <person name="Keller J."/>
            <person name="Huneau C."/>
            <person name="Blein T."/>
            <person name="Aime D."/>
            <person name="Laguerre M."/>
            <person name="Taylor J."/>
            <person name="Schubert V."/>
            <person name="Nelson M."/>
            <person name="Geu-Flores F."/>
            <person name="Crespi M."/>
            <person name="Gallardo-Guerrero K."/>
            <person name="Delaux P.-M."/>
            <person name="Salse J."/>
            <person name="Berges H."/>
            <person name="Guyot R."/>
            <person name="Gouzy J."/>
            <person name="Peret B."/>
        </authorList>
    </citation>
    <scope>NUCLEOTIDE SEQUENCE [LARGE SCALE GENOMIC DNA]</scope>
    <source>
        <strain evidence="4">cv. Amiga</strain>
    </source>
</reference>
<feature type="domain" description="Fe2OG dioxygenase" evidence="2">
    <location>
        <begin position="1"/>
        <end position="94"/>
    </location>
</feature>
<dbReference type="SUPFAM" id="SSF51197">
    <property type="entry name" value="Clavaminate synthase-like"/>
    <property type="match status" value="1"/>
</dbReference>
<dbReference type="EMBL" id="WOCE01000024">
    <property type="protein sequence ID" value="KAE9585667.1"/>
    <property type="molecule type" value="Genomic_DNA"/>
</dbReference>
<keyword evidence="3" id="KW-0223">Dioxygenase</keyword>
<comment type="caution">
    <text evidence="3">The sequence shown here is derived from an EMBL/GenBank/DDBJ whole genome shotgun (WGS) entry which is preliminary data.</text>
</comment>
<dbReference type="GO" id="GO:0051213">
    <property type="term" value="F:dioxygenase activity"/>
    <property type="evidence" value="ECO:0007669"/>
    <property type="project" value="UniProtKB-KW"/>
</dbReference>
<dbReference type="InterPro" id="IPR037151">
    <property type="entry name" value="AlkB-like_sf"/>
</dbReference>
<dbReference type="Proteomes" id="UP000447434">
    <property type="component" value="Chromosome 24"/>
</dbReference>
<dbReference type="GO" id="GO:0032451">
    <property type="term" value="F:demethylase activity"/>
    <property type="evidence" value="ECO:0007669"/>
    <property type="project" value="InterPro"/>
</dbReference>
<protein>
    <submittedName>
        <fullName evidence="3">Putative oxoglutarate/iron-dependent dioxygenase, alpha-ketoglutarate-dependent dioxygenase AlkB</fullName>
    </submittedName>
</protein>
<dbReference type="GO" id="GO:0006402">
    <property type="term" value="P:mRNA catabolic process"/>
    <property type="evidence" value="ECO:0007669"/>
    <property type="project" value="InterPro"/>
</dbReference>
<sequence length="150" mass="16437">MSSLLLEEGDFVPPHIDNHDIVRPFCTVSFLSECNIVFGSNPKAVGPGEFDGLIAIPLPVGSVLVLNGNGADIAKHCVPAVPMKRISITFRRMDESKRPIDHVPEPHLQGIQPLVYEVEREKWSTGPRAVAGLMQWNLQLEVIDSSSLTS</sequence>
<proteinExistence type="inferred from homology"/>
<dbReference type="InterPro" id="IPR044842">
    <property type="entry name" value="ALKBH9B/ALKBH10B-like"/>
</dbReference>
<dbReference type="PROSITE" id="PS51471">
    <property type="entry name" value="FE2OG_OXY"/>
    <property type="match status" value="1"/>
</dbReference>